<comment type="subcellular location">
    <subcellularLocation>
        <location evidence="8">Cell membrane</location>
        <topology evidence="8">Multi-pass membrane protein</topology>
    </subcellularLocation>
    <subcellularLocation>
        <location evidence="1">Membrane</location>
        <topology evidence="1">Multi-pass membrane protein</topology>
    </subcellularLocation>
</comment>
<evidence type="ECO:0000256" key="4">
    <source>
        <dbReference type="ARBA" id="ARBA00022989"/>
    </source>
</evidence>
<dbReference type="Gene3D" id="1.10.3720.10">
    <property type="entry name" value="MetI-like"/>
    <property type="match status" value="1"/>
</dbReference>
<dbReference type="InterPro" id="IPR000515">
    <property type="entry name" value="MetI-like"/>
</dbReference>
<dbReference type="SUPFAM" id="SSF161098">
    <property type="entry name" value="MetI-like"/>
    <property type="match status" value="1"/>
</dbReference>
<feature type="transmembrane region" description="Helical" evidence="8">
    <location>
        <begin position="233"/>
        <end position="254"/>
    </location>
</feature>
<dbReference type="CDD" id="cd06261">
    <property type="entry name" value="TM_PBP2"/>
    <property type="match status" value="1"/>
</dbReference>
<comment type="caution">
    <text evidence="10">The sequence shown here is derived from an EMBL/GenBank/DDBJ whole genome shotgun (WGS) entry which is preliminary data.</text>
</comment>
<feature type="transmembrane region" description="Helical" evidence="8">
    <location>
        <begin position="21"/>
        <end position="50"/>
    </location>
</feature>
<evidence type="ECO:0000256" key="6">
    <source>
        <dbReference type="ARBA" id="ARBA00035642"/>
    </source>
</evidence>
<dbReference type="Pfam" id="PF04069">
    <property type="entry name" value="OpuAC"/>
    <property type="match status" value="1"/>
</dbReference>
<dbReference type="SUPFAM" id="SSF53850">
    <property type="entry name" value="Periplasmic binding protein-like II"/>
    <property type="match status" value="1"/>
</dbReference>
<gene>
    <name evidence="10" type="ORF">HLQ16_02865</name>
</gene>
<dbReference type="EMBL" id="JABEYB010000002">
    <property type="protein sequence ID" value="NNU74874.1"/>
    <property type="molecule type" value="Genomic_DNA"/>
</dbReference>
<keyword evidence="2 8" id="KW-0813">Transport</keyword>
<evidence type="ECO:0000256" key="1">
    <source>
        <dbReference type="ARBA" id="ARBA00004141"/>
    </source>
</evidence>
<feature type="transmembrane region" description="Helical" evidence="8">
    <location>
        <begin position="182"/>
        <end position="201"/>
    </location>
</feature>
<keyword evidence="4 8" id="KW-1133">Transmembrane helix</keyword>
<dbReference type="Pfam" id="PF00528">
    <property type="entry name" value="BPD_transp_1"/>
    <property type="match status" value="1"/>
</dbReference>
<comment type="similarity">
    <text evidence="6">In the C-terminal section; belongs to the OsmX family.</text>
</comment>
<dbReference type="CDD" id="cd13609">
    <property type="entry name" value="PBP2_Opu_like_1"/>
    <property type="match status" value="1"/>
</dbReference>
<feature type="domain" description="ABC transmembrane type-1" evidence="9">
    <location>
        <begin position="22"/>
        <end position="201"/>
    </location>
</feature>
<name>A0A7Y3ST57_9CLOT</name>
<proteinExistence type="inferred from homology"/>
<sequence length="526" mass="57540">MNSLNSFISFIIERKAQIFHYFIQHIQLTLFSIVIAILIAIPLGILIVRYRKLSVPVIGFTNIVQSIPSIALLGFLIPVLGIGTNPAIIMVVMYSLLPIVKNTFTGLTNVSPALIEAADGMGLTNTQVLLKVRFPLAMPIIMSGIRISSVTAVGLMTIAAFVGAGGLGFLVFQGVSAVDNNMILAGAIPASLLAIVLDFILGKIENIVVPEGIKTSHDNKTKGKNRFFNSKKFKLGVSALVLVIILSSLVTSFISSKNTIVVGSKNFSEQLILGDMVSSLIEAKTKYKVERKLNLGATNVVFTAMKSKDVDLYVEYTGTALVNILKQPTMTDPKKVYEASKAGMSKKYGIEMLNPIGFNNTYVIAVKKDFAEKNNLETISDLAKISPKVTAGVTFDFSNRPDGYLGLQKKYNLNFKSVKGIDGGLRYTALKNNETQVLDAFSTDGLIKKFDLKLLKDDKTFFPPYYAVPIVNQSTLKKYPELKGVLKLLDGKINDDEMRTMNLKVDNGAQSKTVAEDFLRSKHLID</sequence>
<dbReference type="GO" id="GO:0022857">
    <property type="term" value="F:transmembrane transporter activity"/>
    <property type="evidence" value="ECO:0007669"/>
    <property type="project" value="InterPro"/>
</dbReference>
<evidence type="ECO:0000256" key="8">
    <source>
        <dbReference type="RuleBase" id="RU363032"/>
    </source>
</evidence>
<dbReference type="InterPro" id="IPR007210">
    <property type="entry name" value="ABC_Gly_betaine_transp_sub-bd"/>
</dbReference>
<dbReference type="Proteomes" id="UP000531659">
    <property type="component" value="Unassembled WGS sequence"/>
</dbReference>
<evidence type="ECO:0000256" key="5">
    <source>
        <dbReference type="ARBA" id="ARBA00023136"/>
    </source>
</evidence>
<dbReference type="RefSeq" id="WP_171295715.1">
    <property type="nucleotide sequence ID" value="NZ_CP087098.1"/>
</dbReference>
<organism evidence="10 11">
    <name type="scientific">Clostridium estertheticum</name>
    <dbReference type="NCBI Taxonomy" id="238834"/>
    <lineage>
        <taxon>Bacteria</taxon>
        <taxon>Bacillati</taxon>
        <taxon>Bacillota</taxon>
        <taxon>Clostridia</taxon>
        <taxon>Eubacteriales</taxon>
        <taxon>Clostridiaceae</taxon>
        <taxon>Clostridium</taxon>
    </lineage>
</organism>
<evidence type="ECO:0000256" key="7">
    <source>
        <dbReference type="ARBA" id="ARBA00035652"/>
    </source>
</evidence>
<dbReference type="PANTHER" id="PTHR30177">
    <property type="entry name" value="GLYCINE BETAINE/L-PROLINE TRANSPORT SYSTEM PERMEASE PROTEIN PROW"/>
    <property type="match status" value="1"/>
</dbReference>
<dbReference type="GO" id="GO:0043190">
    <property type="term" value="C:ATP-binding cassette (ABC) transporter complex"/>
    <property type="evidence" value="ECO:0007669"/>
    <property type="project" value="InterPro"/>
</dbReference>
<evidence type="ECO:0000256" key="3">
    <source>
        <dbReference type="ARBA" id="ARBA00022692"/>
    </source>
</evidence>
<dbReference type="InterPro" id="IPR035906">
    <property type="entry name" value="MetI-like_sf"/>
</dbReference>
<evidence type="ECO:0000313" key="11">
    <source>
        <dbReference type="Proteomes" id="UP000531659"/>
    </source>
</evidence>
<keyword evidence="5 8" id="KW-0472">Membrane</keyword>
<protein>
    <submittedName>
        <fullName evidence="10">ABC transporter permease subunit</fullName>
    </submittedName>
</protein>
<reference evidence="10 11" key="1">
    <citation type="submission" date="2020-05" db="EMBL/GenBank/DDBJ databases">
        <title>Complete genome of Clostridium estertheticum subspecies estertheticum, isolated from Vacuum packed lamb meat from New Zealand imported to Switzerland.</title>
        <authorList>
            <person name="Wambui J."/>
            <person name="Stevens M.J.A."/>
            <person name="Stephan R."/>
        </authorList>
    </citation>
    <scope>NUCLEOTIDE SEQUENCE [LARGE SCALE GENOMIC DNA]</scope>
    <source>
        <strain evidence="10 11">CEST001</strain>
    </source>
</reference>
<keyword evidence="3 8" id="KW-0812">Transmembrane</keyword>
<dbReference type="PANTHER" id="PTHR30177:SF4">
    <property type="entry name" value="OSMOPROTECTANT IMPORT PERMEASE PROTEIN OSMW"/>
    <property type="match status" value="1"/>
</dbReference>
<dbReference type="PROSITE" id="PS50928">
    <property type="entry name" value="ABC_TM1"/>
    <property type="match status" value="1"/>
</dbReference>
<dbReference type="FunFam" id="1.10.3720.10:FF:000001">
    <property type="entry name" value="Glycine betaine ABC transporter, permease"/>
    <property type="match status" value="1"/>
</dbReference>
<accession>A0A7Y3ST57</accession>
<evidence type="ECO:0000313" key="10">
    <source>
        <dbReference type="EMBL" id="NNU74874.1"/>
    </source>
</evidence>
<dbReference type="InterPro" id="IPR051204">
    <property type="entry name" value="ABC_transp_perm/SBD"/>
</dbReference>
<dbReference type="Gene3D" id="3.40.190.10">
    <property type="entry name" value="Periplasmic binding protein-like II"/>
    <property type="match status" value="1"/>
</dbReference>
<dbReference type="AlphaFoldDB" id="A0A7Y3ST57"/>
<evidence type="ECO:0000256" key="2">
    <source>
        <dbReference type="ARBA" id="ARBA00022448"/>
    </source>
</evidence>
<comment type="similarity">
    <text evidence="8">Belongs to the binding-protein-dependent transport system permease family.</text>
</comment>
<dbReference type="Gene3D" id="3.40.190.120">
    <property type="entry name" value="Osmoprotection protein (prox), domain 2"/>
    <property type="match status" value="1"/>
</dbReference>
<comment type="similarity">
    <text evidence="7">In the N-terminal section; belongs to the binding-protein-dependent transport system permease family.</text>
</comment>
<evidence type="ECO:0000259" key="9">
    <source>
        <dbReference type="PROSITE" id="PS50928"/>
    </source>
</evidence>
<feature type="transmembrane region" description="Helical" evidence="8">
    <location>
        <begin position="147"/>
        <end position="170"/>
    </location>
</feature>
<feature type="transmembrane region" description="Helical" evidence="8">
    <location>
        <begin position="70"/>
        <end position="97"/>
    </location>
</feature>
<dbReference type="GO" id="GO:0031460">
    <property type="term" value="P:glycine betaine transport"/>
    <property type="evidence" value="ECO:0007669"/>
    <property type="project" value="TreeGrafter"/>
</dbReference>